<feature type="compositionally biased region" description="Pro residues" evidence="3">
    <location>
        <begin position="21"/>
        <end position="30"/>
    </location>
</feature>
<dbReference type="GO" id="GO:0007265">
    <property type="term" value="P:Ras protein signal transduction"/>
    <property type="evidence" value="ECO:0007669"/>
    <property type="project" value="TreeGrafter"/>
</dbReference>
<evidence type="ECO:0000313" key="5">
    <source>
        <dbReference type="EMBL" id="RCH96593.1"/>
    </source>
</evidence>
<feature type="compositionally biased region" description="Basic and acidic residues" evidence="3">
    <location>
        <begin position="263"/>
        <end position="284"/>
    </location>
</feature>
<feature type="region of interest" description="Disordered" evidence="3">
    <location>
        <begin position="259"/>
        <end position="290"/>
    </location>
</feature>
<comment type="caution">
    <text evidence="5">The sequence shown here is derived from an EMBL/GenBank/DDBJ whole genome shotgun (WGS) entry which is preliminary data.</text>
</comment>
<dbReference type="SUPFAM" id="SSF48366">
    <property type="entry name" value="Ras GEF"/>
    <property type="match status" value="1"/>
</dbReference>
<feature type="domain" description="Ras-GEF" evidence="4">
    <location>
        <begin position="116"/>
        <end position="387"/>
    </location>
</feature>
<feature type="region of interest" description="Disordered" evidence="3">
    <location>
        <begin position="480"/>
        <end position="520"/>
    </location>
</feature>
<evidence type="ECO:0000259" key="4">
    <source>
        <dbReference type="PROSITE" id="PS50009"/>
    </source>
</evidence>
<dbReference type="Pfam" id="PF00617">
    <property type="entry name" value="RasGEF"/>
    <property type="match status" value="1"/>
</dbReference>
<keyword evidence="1 2" id="KW-0344">Guanine-nucleotide releasing factor</keyword>
<organism evidence="5 6">
    <name type="scientific">Rhizopus stolonifer</name>
    <name type="common">Rhizopus nigricans</name>
    <dbReference type="NCBI Taxonomy" id="4846"/>
    <lineage>
        <taxon>Eukaryota</taxon>
        <taxon>Fungi</taxon>
        <taxon>Fungi incertae sedis</taxon>
        <taxon>Mucoromycota</taxon>
        <taxon>Mucoromycotina</taxon>
        <taxon>Mucoromycetes</taxon>
        <taxon>Mucorales</taxon>
        <taxon>Mucorineae</taxon>
        <taxon>Rhizopodaceae</taxon>
        <taxon>Rhizopus</taxon>
    </lineage>
</organism>
<dbReference type="PANTHER" id="PTHR23113:SF368">
    <property type="entry name" value="CELL DIVISION CONTROL PROTEIN 25"/>
    <property type="match status" value="1"/>
</dbReference>
<dbReference type="InterPro" id="IPR036964">
    <property type="entry name" value="RASGEF_cat_dom_sf"/>
</dbReference>
<dbReference type="EMBL" id="PJQM01002289">
    <property type="protein sequence ID" value="RCH96593.1"/>
    <property type="molecule type" value="Genomic_DNA"/>
</dbReference>
<reference evidence="5 6" key="1">
    <citation type="journal article" date="2018" name="G3 (Bethesda)">
        <title>Phylogenetic and Phylogenomic Definition of Rhizopus Species.</title>
        <authorList>
            <person name="Gryganskyi A.P."/>
            <person name="Golan J."/>
            <person name="Dolatabadi S."/>
            <person name="Mondo S."/>
            <person name="Robb S."/>
            <person name="Idnurm A."/>
            <person name="Muszewska A."/>
            <person name="Steczkiewicz K."/>
            <person name="Masonjones S."/>
            <person name="Liao H.L."/>
            <person name="Gajdeczka M.T."/>
            <person name="Anike F."/>
            <person name="Vuek A."/>
            <person name="Anishchenko I.M."/>
            <person name="Voigt K."/>
            <person name="de Hoog G.S."/>
            <person name="Smith M.E."/>
            <person name="Heitman J."/>
            <person name="Vilgalys R."/>
            <person name="Stajich J.E."/>
        </authorList>
    </citation>
    <scope>NUCLEOTIDE SEQUENCE [LARGE SCALE GENOMIC DNA]</scope>
    <source>
        <strain evidence="5 6">LSU 92-RS-03</strain>
    </source>
</reference>
<dbReference type="Gene3D" id="1.10.840.10">
    <property type="entry name" value="Ras guanine-nucleotide exchange factors catalytic domain"/>
    <property type="match status" value="1"/>
</dbReference>
<evidence type="ECO:0000256" key="2">
    <source>
        <dbReference type="PROSITE-ProRule" id="PRU00168"/>
    </source>
</evidence>
<dbReference type="InterPro" id="IPR001895">
    <property type="entry name" value="RASGEF_cat_dom"/>
</dbReference>
<dbReference type="STRING" id="4846.A0A367K315"/>
<evidence type="ECO:0000256" key="1">
    <source>
        <dbReference type="ARBA" id="ARBA00022658"/>
    </source>
</evidence>
<feature type="compositionally biased region" description="Low complexity" evidence="3">
    <location>
        <begin position="480"/>
        <end position="504"/>
    </location>
</feature>
<dbReference type="Proteomes" id="UP000253551">
    <property type="component" value="Unassembled WGS sequence"/>
</dbReference>
<proteinExistence type="predicted"/>
<evidence type="ECO:0000256" key="3">
    <source>
        <dbReference type="SAM" id="MobiDB-lite"/>
    </source>
</evidence>
<name>A0A367K315_RHIST</name>
<dbReference type="OrthoDB" id="546434at2759"/>
<dbReference type="AlphaFoldDB" id="A0A367K315"/>
<dbReference type="InterPro" id="IPR008937">
    <property type="entry name" value="Ras-like_GEF"/>
</dbReference>
<feature type="compositionally biased region" description="Polar residues" evidence="3">
    <location>
        <begin position="616"/>
        <end position="630"/>
    </location>
</feature>
<feature type="region of interest" description="Disordered" evidence="3">
    <location>
        <begin position="1"/>
        <end position="47"/>
    </location>
</feature>
<dbReference type="InterPro" id="IPR023578">
    <property type="entry name" value="Ras_GEF_dom_sf"/>
</dbReference>
<dbReference type="PANTHER" id="PTHR23113">
    <property type="entry name" value="GUANINE NUCLEOTIDE EXCHANGE FACTOR"/>
    <property type="match status" value="1"/>
</dbReference>
<feature type="compositionally biased region" description="Polar residues" evidence="3">
    <location>
        <begin position="1"/>
        <end position="14"/>
    </location>
</feature>
<feature type="non-terminal residue" evidence="5">
    <location>
        <position position="1"/>
    </location>
</feature>
<feature type="region of interest" description="Disordered" evidence="3">
    <location>
        <begin position="616"/>
        <end position="638"/>
    </location>
</feature>
<dbReference type="PROSITE" id="PS50009">
    <property type="entry name" value="RASGEF_CAT"/>
    <property type="match status" value="1"/>
</dbReference>
<evidence type="ECO:0000313" key="6">
    <source>
        <dbReference type="Proteomes" id="UP000253551"/>
    </source>
</evidence>
<accession>A0A367K315</accession>
<protein>
    <recommendedName>
        <fullName evidence="4">Ras-GEF domain-containing protein</fullName>
    </recommendedName>
</protein>
<keyword evidence="6" id="KW-1185">Reference proteome</keyword>
<dbReference type="GO" id="GO:0005886">
    <property type="term" value="C:plasma membrane"/>
    <property type="evidence" value="ECO:0007669"/>
    <property type="project" value="TreeGrafter"/>
</dbReference>
<gene>
    <name evidence="5" type="ORF">CU098_005318</name>
</gene>
<sequence>ATCIQQTKSISSLKQPIHSLTPPPPIPPKPMHLTTSKSPPRLPIRPTQKKSYYFSDTTNSKEQYHAKLYPCFEDDDDDNSELESEEAMTENIQSLLNKVQNIHISATTVPTILQFQPVLIAYQLTLIDSAIFRNIPIDAILSHAPKTPHPAIVASTDFFNYLTRLIEHSILLEQEACRRAQQINHWIKVASKCHELKNYQTLKAVISALGTPPIQRLKRSWAFIPKKSMVQLEELSELMSEASNYGRYRERLGLSVSNEEEDEIKHREDTHEDQLREAESEQKRNTRKNSFSEPTVPFLGIFIHDVTYLVAAISKKKQQGSNSWKKKQDQTLEILKQDNRVSELLKLFKNFQRSPSYSPNLTHTCLKDLYKTKRRKISQALARTSPIKKVNFYLPFDDSQLSIELQQCLVTQYLLTRSWVSEKAVDELSLVREPTKTMRSYSATESLSLQQGKSMSCENMMLALATTPPVLATSISLTTSSSFGGTRNSSGSLTSGGTMSSNNSRPVSLEDDEDKQENDLDKKVPTSSFWLFGRKSVDNGHPNIGTMHRSPRHFSFDELNESKKPNIKSSVVSSGSQPYTTTDIGTFRIHREGSQGSLSIFRKDFWKSNHTQRFQTDSYQDSGQMSNILTSPHPLDNC</sequence>
<dbReference type="SMART" id="SM00147">
    <property type="entry name" value="RasGEF"/>
    <property type="match status" value="1"/>
</dbReference>
<dbReference type="GO" id="GO:0005085">
    <property type="term" value="F:guanyl-nucleotide exchange factor activity"/>
    <property type="evidence" value="ECO:0007669"/>
    <property type="project" value="UniProtKB-KW"/>
</dbReference>